<sequence>MNAASRDADVISIAEQRAARSRATGVARERCAATTADGRPCRNYAVDQGRCRVHAPRPAATTDADPGVDPGVDPGADPGVDPGADPGASDDAGHATSSGARARIRRADDEAARAAARVAREAQKRGWQPPVDALGALHEVAGASWTDHLREGAAFLRRRLTGDYEVDEFGFDEDLTNSVLMPLVRPLHRHWWRVASHGAANVPSSGGGLVVANHAGTLPADALITRLDILEQTGRHARELAADLALRTPFVGPFARKTGATLASGPDADRLLERGELVAVWPEGFKGVGKPWRDRYRLQRFGRGGFVATALRAQVPIVPTAIVGSEEIYPLLYDLRVVARLFGLPYFPIVPQLFALPVLGPLALLPLPSKWVIEYGEPIDTSAYGPEAADDPMVVFELTDHVRDTIQRMLHRNLMGRRSVFL</sequence>
<gene>
    <name evidence="3" type="ORF">GCM10011354_15140</name>
</gene>
<organism evidence="3 4">
    <name type="scientific">Egicoccus halophilus</name>
    <dbReference type="NCBI Taxonomy" id="1670830"/>
    <lineage>
        <taxon>Bacteria</taxon>
        <taxon>Bacillati</taxon>
        <taxon>Actinomycetota</taxon>
        <taxon>Nitriliruptoria</taxon>
        <taxon>Egicoccales</taxon>
        <taxon>Egicoccaceae</taxon>
        <taxon>Egicoccus</taxon>
    </lineage>
</organism>
<feature type="domain" description="Phospholipid/glycerol acyltransferase" evidence="2">
    <location>
        <begin position="208"/>
        <end position="325"/>
    </location>
</feature>
<protein>
    <recommendedName>
        <fullName evidence="2">Phospholipid/glycerol acyltransferase domain-containing protein</fullName>
    </recommendedName>
</protein>
<dbReference type="SMART" id="SM00563">
    <property type="entry name" value="PlsC"/>
    <property type="match status" value="1"/>
</dbReference>
<feature type="region of interest" description="Disordered" evidence="1">
    <location>
        <begin position="49"/>
        <end position="108"/>
    </location>
</feature>
<proteinExistence type="predicted"/>
<dbReference type="GO" id="GO:0016746">
    <property type="term" value="F:acyltransferase activity"/>
    <property type="evidence" value="ECO:0007669"/>
    <property type="project" value="InterPro"/>
</dbReference>
<dbReference type="AlphaFoldDB" id="A0A8J3AEG0"/>
<evidence type="ECO:0000259" key="2">
    <source>
        <dbReference type="SMART" id="SM00563"/>
    </source>
</evidence>
<dbReference type="CDD" id="cd07987">
    <property type="entry name" value="LPLAT_MGAT-like"/>
    <property type="match status" value="1"/>
</dbReference>
<dbReference type="Proteomes" id="UP000650511">
    <property type="component" value="Unassembled WGS sequence"/>
</dbReference>
<comment type="caution">
    <text evidence="3">The sequence shown here is derived from an EMBL/GenBank/DDBJ whole genome shotgun (WGS) entry which is preliminary data.</text>
</comment>
<dbReference type="InterPro" id="IPR002123">
    <property type="entry name" value="Plipid/glycerol_acylTrfase"/>
</dbReference>
<feature type="compositionally biased region" description="Low complexity" evidence="1">
    <location>
        <begin position="56"/>
        <end position="90"/>
    </location>
</feature>
<reference evidence="3" key="1">
    <citation type="journal article" date="2014" name="Int. J. Syst. Evol. Microbiol.">
        <title>Complete genome sequence of Corynebacterium casei LMG S-19264T (=DSM 44701T), isolated from a smear-ripened cheese.</title>
        <authorList>
            <consortium name="US DOE Joint Genome Institute (JGI-PGF)"/>
            <person name="Walter F."/>
            <person name="Albersmeier A."/>
            <person name="Kalinowski J."/>
            <person name="Ruckert C."/>
        </authorList>
    </citation>
    <scope>NUCLEOTIDE SEQUENCE</scope>
    <source>
        <strain evidence="3">CGMCC 1.14988</strain>
    </source>
</reference>
<dbReference type="SUPFAM" id="SSF69593">
    <property type="entry name" value="Glycerol-3-phosphate (1)-acyltransferase"/>
    <property type="match status" value="1"/>
</dbReference>
<accession>A0A8J3AEG0</accession>
<dbReference type="GO" id="GO:0016020">
    <property type="term" value="C:membrane"/>
    <property type="evidence" value="ECO:0007669"/>
    <property type="project" value="TreeGrafter"/>
</dbReference>
<evidence type="ECO:0000313" key="3">
    <source>
        <dbReference type="EMBL" id="GGI05649.1"/>
    </source>
</evidence>
<evidence type="ECO:0000256" key="1">
    <source>
        <dbReference type="SAM" id="MobiDB-lite"/>
    </source>
</evidence>
<reference evidence="3" key="2">
    <citation type="submission" date="2020-09" db="EMBL/GenBank/DDBJ databases">
        <authorList>
            <person name="Sun Q."/>
            <person name="Zhou Y."/>
        </authorList>
    </citation>
    <scope>NUCLEOTIDE SEQUENCE</scope>
    <source>
        <strain evidence="3">CGMCC 1.14988</strain>
    </source>
</reference>
<dbReference type="EMBL" id="BMHA01000005">
    <property type="protein sequence ID" value="GGI05649.1"/>
    <property type="molecule type" value="Genomic_DNA"/>
</dbReference>
<dbReference type="Pfam" id="PF01553">
    <property type="entry name" value="Acyltransferase"/>
    <property type="match status" value="1"/>
</dbReference>
<dbReference type="PANTHER" id="PTHR22753:SF14">
    <property type="entry name" value="MONOACYLGLYCEROL_DIACYLGLYCEROL O-ACYLTRANSFERASE"/>
    <property type="match status" value="1"/>
</dbReference>
<name>A0A8J3AEG0_9ACTN</name>
<dbReference type="PANTHER" id="PTHR22753">
    <property type="entry name" value="TRANSMEMBRANE PROTEIN 68"/>
    <property type="match status" value="1"/>
</dbReference>
<dbReference type="RefSeq" id="WP_229730546.1">
    <property type="nucleotide sequence ID" value="NZ_BMHA01000005.1"/>
</dbReference>
<keyword evidence="4" id="KW-1185">Reference proteome</keyword>
<evidence type="ECO:0000313" key="4">
    <source>
        <dbReference type="Proteomes" id="UP000650511"/>
    </source>
</evidence>